<dbReference type="Pfam" id="PF02542">
    <property type="entry name" value="YgbB"/>
    <property type="match status" value="1"/>
</dbReference>
<dbReference type="InterPro" id="IPR003526">
    <property type="entry name" value="MECDP_synthase"/>
</dbReference>
<evidence type="ECO:0000256" key="7">
    <source>
        <dbReference type="HAMAP-Rule" id="MF_00107"/>
    </source>
</evidence>
<dbReference type="AlphaFoldDB" id="A0A1C3EQD4"/>
<feature type="site" description="Transition state stabilizer" evidence="7">
    <location>
        <position position="35"/>
    </location>
</feature>
<keyword evidence="5 7" id="KW-0414">Isoprene biosynthesis</keyword>
<feature type="binding site" evidence="7">
    <location>
        <begin position="35"/>
        <end position="36"/>
    </location>
    <ligand>
        <name>4-CDP-2-C-methyl-D-erythritol 2-phosphate</name>
        <dbReference type="ChEBI" id="CHEBI:57919"/>
    </ligand>
</feature>
<dbReference type="Proteomes" id="UP000094828">
    <property type="component" value="Unassembled WGS sequence"/>
</dbReference>
<dbReference type="InterPro" id="IPR020555">
    <property type="entry name" value="MECDP_synthase_CS"/>
</dbReference>
<evidence type="ECO:0000256" key="1">
    <source>
        <dbReference type="ARBA" id="ARBA00000200"/>
    </source>
</evidence>
<dbReference type="EC" id="4.6.1.12" evidence="3 7"/>
<dbReference type="Gene3D" id="3.30.1330.50">
    <property type="entry name" value="2-C-methyl-D-erythritol 2,4-cyclodiphosphate synthase"/>
    <property type="match status" value="1"/>
</dbReference>
<feature type="domain" description="2-C-methyl-D-erythritol 2,4-cyclodiphosphate synthase" evidence="9">
    <location>
        <begin position="3"/>
        <end position="155"/>
    </location>
</feature>
<protein>
    <recommendedName>
        <fullName evidence="3 7">2-C-methyl-D-erythritol 2,4-cyclodiphosphate synthase</fullName>
        <shortName evidence="7">MECDP-synthase</shortName>
        <shortName evidence="7">MECPP-synthase</shortName>
        <shortName evidence="7">MECPS</shortName>
        <ecNumber evidence="3 7">4.6.1.12</ecNumber>
    </recommendedName>
</protein>
<feature type="binding site" evidence="7">
    <location>
        <begin position="62"/>
        <end position="66"/>
    </location>
    <ligand>
        <name>4-CDP-2-C-methyl-D-erythritol 2-phosphate</name>
        <dbReference type="ChEBI" id="CHEBI:57919"/>
    </ligand>
</feature>
<comment type="function">
    <text evidence="7">Involved in the biosynthesis of isopentenyl diphosphate (IPP) and dimethylallyl diphosphate (DMAPP), two major building blocks of isoprenoid compounds. Catalyzes the conversion of 4-diphosphocytidyl-2-C-methyl-D-erythritol 2-phosphate (CDP-ME2P) to 2-C-methyl-D-erythritol 2,4-cyclodiphosphate (ME-CPP) with a corresponding release of cytidine 5-monophosphate (CMP).</text>
</comment>
<feature type="binding site" evidence="7">
    <location>
        <position position="43"/>
    </location>
    <ligand>
        <name>a divalent metal cation</name>
        <dbReference type="ChEBI" id="CHEBI:60240"/>
    </ligand>
</feature>
<dbReference type="PROSITE" id="PS01350">
    <property type="entry name" value="ISPF"/>
    <property type="match status" value="1"/>
</dbReference>
<dbReference type="GO" id="GO:0046872">
    <property type="term" value="F:metal ion binding"/>
    <property type="evidence" value="ECO:0007669"/>
    <property type="project" value="UniProtKB-KW"/>
</dbReference>
<dbReference type="UniPathway" id="UPA00056">
    <property type="reaction ID" value="UER00095"/>
</dbReference>
<dbReference type="STRING" id="1841610.A6X21_16715"/>
<dbReference type="CDD" id="cd00554">
    <property type="entry name" value="MECDP_synthase"/>
    <property type="match status" value="1"/>
</dbReference>
<dbReference type="RefSeq" id="WP_068845945.1">
    <property type="nucleotide sequence ID" value="NZ_LYDR01000033.1"/>
</dbReference>
<feature type="binding site" evidence="7">
    <location>
        <begin position="57"/>
        <end position="59"/>
    </location>
    <ligand>
        <name>4-CDP-2-C-methyl-D-erythritol 2-phosphate</name>
        <dbReference type="ChEBI" id="CHEBI:57919"/>
    </ligand>
</feature>
<comment type="caution">
    <text evidence="7">Lacks conserved residue(s) required for the propagation of feature annotation.</text>
</comment>
<dbReference type="GO" id="GO:0019288">
    <property type="term" value="P:isopentenyl diphosphate biosynthetic process, methylerythritol 4-phosphate pathway"/>
    <property type="evidence" value="ECO:0007669"/>
    <property type="project" value="UniProtKB-UniRule"/>
</dbReference>
<comment type="similarity">
    <text evidence="7 8">Belongs to the IspF family.</text>
</comment>
<dbReference type="PANTHER" id="PTHR43181">
    <property type="entry name" value="2-C-METHYL-D-ERYTHRITOL 2,4-CYCLODIPHOSPHATE SYNTHASE, CHLOROPLASTIC"/>
    <property type="match status" value="1"/>
</dbReference>
<dbReference type="GO" id="GO:0008685">
    <property type="term" value="F:2-C-methyl-D-erythritol 2,4-cyclodiphosphate synthase activity"/>
    <property type="evidence" value="ECO:0007669"/>
    <property type="project" value="UniProtKB-UniRule"/>
</dbReference>
<feature type="binding site" evidence="7">
    <location>
        <position position="9"/>
    </location>
    <ligand>
        <name>a divalent metal cation</name>
        <dbReference type="ChEBI" id="CHEBI:60240"/>
    </ligand>
</feature>
<dbReference type="HAMAP" id="MF_00107">
    <property type="entry name" value="IspF"/>
    <property type="match status" value="1"/>
</dbReference>
<keyword evidence="11" id="KW-1185">Reference proteome</keyword>
<proteinExistence type="inferred from homology"/>
<evidence type="ECO:0000256" key="8">
    <source>
        <dbReference type="RuleBase" id="RU004395"/>
    </source>
</evidence>
<feature type="binding site" evidence="7">
    <location>
        <position position="11"/>
    </location>
    <ligand>
        <name>a divalent metal cation</name>
        <dbReference type="ChEBI" id="CHEBI:60240"/>
    </ligand>
</feature>
<evidence type="ECO:0000256" key="6">
    <source>
        <dbReference type="ARBA" id="ARBA00023239"/>
    </source>
</evidence>
<keyword evidence="4 7" id="KW-0479">Metal-binding</keyword>
<dbReference type="InterPro" id="IPR036571">
    <property type="entry name" value="MECDP_synthase_sf"/>
</dbReference>
<evidence type="ECO:0000256" key="4">
    <source>
        <dbReference type="ARBA" id="ARBA00022723"/>
    </source>
</evidence>
<sequence length="158" mass="16962">MQRIGMGHDRHRLVAGKPLWLGGVPIPFELGLDGHSDADVVLHALTDALLGSLALGDIGEWFPNTDEQWKGASSDRFVVAAMAAVRERGWEVCNVDATIHAERPKLSAYKSAIAARMAELLAVETDQVSVKAKTGEKVGPVGRGECIDADVIVLVRKV</sequence>
<accession>A0A1C3EQD4</accession>
<name>A0A1C3EQD4_9PLAN</name>
<dbReference type="GO" id="GO:0016114">
    <property type="term" value="P:terpenoid biosynthetic process"/>
    <property type="evidence" value="ECO:0007669"/>
    <property type="project" value="InterPro"/>
</dbReference>
<comment type="cofactor">
    <cofactor evidence="7">
        <name>a divalent metal cation</name>
        <dbReference type="ChEBI" id="CHEBI:60240"/>
    </cofactor>
    <text evidence="7">Binds 1 divalent metal cation per subunit.</text>
</comment>
<evidence type="ECO:0000256" key="3">
    <source>
        <dbReference type="ARBA" id="ARBA00012579"/>
    </source>
</evidence>
<organism evidence="10 11">
    <name type="scientific">Planctopirus hydrillae</name>
    <dbReference type="NCBI Taxonomy" id="1841610"/>
    <lineage>
        <taxon>Bacteria</taxon>
        <taxon>Pseudomonadati</taxon>
        <taxon>Planctomycetota</taxon>
        <taxon>Planctomycetia</taxon>
        <taxon>Planctomycetales</taxon>
        <taxon>Planctomycetaceae</taxon>
        <taxon>Planctopirus</taxon>
    </lineage>
</organism>
<dbReference type="SUPFAM" id="SSF69765">
    <property type="entry name" value="IpsF-like"/>
    <property type="match status" value="1"/>
</dbReference>
<comment type="catalytic activity">
    <reaction evidence="1 7 8">
        <text>4-CDP-2-C-methyl-D-erythritol 2-phosphate = 2-C-methyl-D-erythritol 2,4-cyclic diphosphate + CMP</text>
        <dbReference type="Rhea" id="RHEA:23864"/>
        <dbReference type="ChEBI" id="CHEBI:57919"/>
        <dbReference type="ChEBI" id="CHEBI:58483"/>
        <dbReference type="ChEBI" id="CHEBI:60377"/>
        <dbReference type="EC" id="4.6.1.12"/>
    </reaction>
</comment>
<feature type="binding site" evidence="7">
    <location>
        <begin position="9"/>
        <end position="11"/>
    </location>
    <ligand>
        <name>4-CDP-2-C-methyl-D-erythritol 2-phosphate</name>
        <dbReference type="ChEBI" id="CHEBI:57919"/>
    </ligand>
</feature>
<feature type="binding site" evidence="7">
    <location>
        <position position="143"/>
    </location>
    <ligand>
        <name>4-CDP-2-C-methyl-D-erythritol 2-phosphate</name>
        <dbReference type="ChEBI" id="CHEBI:57919"/>
    </ligand>
</feature>
<evidence type="ECO:0000313" key="10">
    <source>
        <dbReference type="EMBL" id="ODA35457.1"/>
    </source>
</evidence>
<evidence type="ECO:0000256" key="5">
    <source>
        <dbReference type="ARBA" id="ARBA00023229"/>
    </source>
</evidence>
<feature type="site" description="Transition state stabilizer" evidence="7">
    <location>
        <position position="134"/>
    </location>
</feature>
<reference evidence="10 11" key="1">
    <citation type="submission" date="2016-05" db="EMBL/GenBank/DDBJ databases">
        <title>Genomic and physiological characterization of Planctopirus sp. isolated from fresh water lake.</title>
        <authorList>
            <person name="Subhash Y."/>
            <person name="Ramana C."/>
        </authorList>
    </citation>
    <scope>NUCLEOTIDE SEQUENCE [LARGE SCALE GENOMIC DNA]</scope>
    <source>
        <strain evidence="10 11">JC280</strain>
    </source>
</reference>
<dbReference type="EMBL" id="LYDR01000033">
    <property type="protein sequence ID" value="ODA35457.1"/>
    <property type="molecule type" value="Genomic_DNA"/>
</dbReference>
<dbReference type="PANTHER" id="PTHR43181:SF1">
    <property type="entry name" value="2-C-METHYL-D-ERYTHRITOL 2,4-CYCLODIPHOSPHATE SYNTHASE, CHLOROPLASTIC"/>
    <property type="match status" value="1"/>
</dbReference>
<evidence type="ECO:0000313" key="11">
    <source>
        <dbReference type="Proteomes" id="UP000094828"/>
    </source>
</evidence>
<dbReference type="OrthoDB" id="9804336at2"/>
<keyword evidence="6 7" id="KW-0456">Lyase</keyword>
<comment type="pathway">
    <text evidence="2 7">Isoprenoid biosynthesis; isopentenyl diphosphate biosynthesis via DXP pathway; isopentenyl diphosphate from 1-deoxy-D-xylulose 5-phosphate: step 4/6.</text>
</comment>
<evidence type="ECO:0000259" key="9">
    <source>
        <dbReference type="Pfam" id="PF02542"/>
    </source>
</evidence>
<gene>
    <name evidence="7" type="primary">ispF</name>
    <name evidence="10" type="ORF">A6X21_16715</name>
</gene>
<dbReference type="NCBIfam" id="TIGR00151">
    <property type="entry name" value="ispF"/>
    <property type="match status" value="1"/>
</dbReference>
<evidence type="ECO:0000256" key="2">
    <source>
        <dbReference type="ARBA" id="ARBA00004709"/>
    </source>
</evidence>
<comment type="caution">
    <text evidence="10">The sequence shown here is derived from an EMBL/GenBank/DDBJ whole genome shotgun (WGS) entry which is preliminary data.</text>
</comment>
<comment type="subunit">
    <text evidence="7">Homotrimer.</text>
</comment>